<dbReference type="SUPFAM" id="SSF46458">
    <property type="entry name" value="Globin-like"/>
    <property type="match status" value="1"/>
</dbReference>
<evidence type="ECO:0000256" key="1">
    <source>
        <dbReference type="ARBA" id="ARBA00023224"/>
    </source>
</evidence>
<dbReference type="InterPro" id="IPR039379">
    <property type="entry name" value="Protoglobin_sensor_dom"/>
</dbReference>
<dbReference type="GO" id="GO:0006935">
    <property type="term" value="P:chemotaxis"/>
    <property type="evidence" value="ECO:0007669"/>
    <property type="project" value="InterPro"/>
</dbReference>
<dbReference type="InterPro" id="IPR004090">
    <property type="entry name" value="Chemotax_Me-accpt_rcpt"/>
</dbReference>
<dbReference type="CDD" id="cd01068">
    <property type="entry name" value="globin_sensor"/>
    <property type="match status" value="1"/>
</dbReference>
<dbReference type="InterPro" id="IPR044398">
    <property type="entry name" value="Globin-sensor_dom"/>
</dbReference>
<feature type="domain" description="Methyl-accepting transducer" evidence="4">
    <location>
        <begin position="191"/>
        <end position="435"/>
    </location>
</feature>
<dbReference type="Gene3D" id="1.10.287.950">
    <property type="entry name" value="Methyl-accepting chemotaxis protein"/>
    <property type="match status" value="1"/>
</dbReference>
<dbReference type="GO" id="GO:0004888">
    <property type="term" value="F:transmembrane signaling receptor activity"/>
    <property type="evidence" value="ECO:0007669"/>
    <property type="project" value="InterPro"/>
</dbReference>
<dbReference type="InterPro" id="IPR009050">
    <property type="entry name" value="Globin-like_sf"/>
</dbReference>
<dbReference type="Proteomes" id="UP000265725">
    <property type="component" value="Chromosome"/>
</dbReference>
<evidence type="ECO:0000256" key="2">
    <source>
        <dbReference type="ARBA" id="ARBA00029447"/>
    </source>
</evidence>
<protein>
    <submittedName>
        <fullName evidence="5">Globin-coupled sensor protein</fullName>
    </submittedName>
</protein>
<dbReference type="EMBL" id="CP032418">
    <property type="protein sequence ID" value="AYC28578.1"/>
    <property type="molecule type" value="Genomic_DNA"/>
</dbReference>
<dbReference type="GO" id="GO:0016020">
    <property type="term" value="C:membrane"/>
    <property type="evidence" value="ECO:0007669"/>
    <property type="project" value="InterPro"/>
</dbReference>
<evidence type="ECO:0000256" key="3">
    <source>
        <dbReference type="PROSITE-ProRule" id="PRU00284"/>
    </source>
</evidence>
<dbReference type="PRINTS" id="PR00260">
    <property type="entry name" value="CHEMTRNSDUCR"/>
</dbReference>
<proteinExistence type="inferred from homology"/>
<dbReference type="PANTHER" id="PTHR32089:SF118">
    <property type="entry name" value="HEME-BASED AEROTACTIC TRANSDUCER HEMAT"/>
    <property type="match status" value="1"/>
</dbReference>
<dbReference type="Pfam" id="PF11563">
    <property type="entry name" value="Protoglobin"/>
    <property type="match status" value="1"/>
</dbReference>
<dbReference type="SMART" id="SM00283">
    <property type="entry name" value="MA"/>
    <property type="match status" value="1"/>
</dbReference>
<evidence type="ECO:0000313" key="5">
    <source>
        <dbReference type="EMBL" id="AYC28578.1"/>
    </source>
</evidence>
<dbReference type="RefSeq" id="WP_119882323.1">
    <property type="nucleotide sequence ID" value="NZ_CP032418.1"/>
</dbReference>
<dbReference type="SUPFAM" id="SSF58104">
    <property type="entry name" value="Methyl-accepting chemotaxis protein (MCP) signaling domain"/>
    <property type="match status" value="1"/>
</dbReference>
<keyword evidence="6" id="KW-1185">Reference proteome</keyword>
<evidence type="ECO:0000259" key="4">
    <source>
        <dbReference type="PROSITE" id="PS50111"/>
    </source>
</evidence>
<evidence type="ECO:0000313" key="6">
    <source>
        <dbReference type="Proteomes" id="UP000265725"/>
    </source>
</evidence>
<gene>
    <name evidence="5" type="ORF">D3873_01335</name>
</gene>
<dbReference type="KEGG" id="paek:D3873_01335"/>
<dbReference type="GO" id="GO:0019825">
    <property type="term" value="F:oxygen binding"/>
    <property type="evidence" value="ECO:0007669"/>
    <property type="project" value="InterPro"/>
</dbReference>
<accession>A0A385YS65</accession>
<keyword evidence="1 3" id="KW-0807">Transducer</keyword>
<organism evidence="5 6">
    <name type="scientific">Paenisporosarcina cavernae</name>
    <dbReference type="NCBI Taxonomy" id="2320858"/>
    <lineage>
        <taxon>Bacteria</taxon>
        <taxon>Bacillati</taxon>
        <taxon>Bacillota</taxon>
        <taxon>Bacilli</taxon>
        <taxon>Bacillales</taxon>
        <taxon>Caryophanaceae</taxon>
        <taxon>Paenisporosarcina</taxon>
    </lineage>
</organism>
<dbReference type="PANTHER" id="PTHR32089">
    <property type="entry name" value="METHYL-ACCEPTING CHEMOTAXIS PROTEIN MCPB"/>
    <property type="match status" value="1"/>
</dbReference>
<comment type="similarity">
    <text evidence="2">Belongs to the methyl-accepting chemotaxis (MCP) protein family.</text>
</comment>
<name>A0A385YS65_9BACL</name>
<dbReference type="PROSITE" id="PS50111">
    <property type="entry name" value="CHEMOTAXIS_TRANSDUC_2"/>
    <property type="match status" value="1"/>
</dbReference>
<dbReference type="OrthoDB" id="266313at2"/>
<dbReference type="Gene3D" id="1.10.490.10">
    <property type="entry name" value="Globins"/>
    <property type="match status" value="1"/>
</dbReference>
<dbReference type="CDD" id="cd11386">
    <property type="entry name" value="MCP_signal"/>
    <property type="match status" value="1"/>
</dbReference>
<dbReference type="GO" id="GO:0007165">
    <property type="term" value="P:signal transduction"/>
    <property type="evidence" value="ECO:0007669"/>
    <property type="project" value="UniProtKB-KW"/>
</dbReference>
<reference evidence="6" key="1">
    <citation type="submission" date="2018-09" db="EMBL/GenBank/DDBJ databases">
        <authorList>
            <person name="Zhu H."/>
        </authorList>
    </citation>
    <scope>NUCLEOTIDE SEQUENCE [LARGE SCALE GENOMIC DNA]</scope>
    <source>
        <strain evidence="6">K2R23-3</strain>
    </source>
</reference>
<dbReference type="AlphaFoldDB" id="A0A385YS65"/>
<dbReference type="Pfam" id="PF00015">
    <property type="entry name" value="MCPsignal"/>
    <property type="match status" value="1"/>
</dbReference>
<dbReference type="InterPro" id="IPR004089">
    <property type="entry name" value="MCPsignal_dom"/>
</dbReference>
<sequence length="435" mass="48209">MVTLFRSKQPTKNAVVLQPEKFLDQVELNVDNHPEIAKQIAMIHLTKEDLAIIRQLHEFVIPHLDEMTTDFYDAVELGSGLMQIIEKNSSVERLKVTLRRHIEEMFHGTVNEAYIKQRITIAHVHVRIGLGTKWYMGSFQAFVSALTDIIMNLEMKKEDHAKSIKAVTKILNLEQQLVIEAYDAQHDRIREKAADEKSKLIHSVRVTAEDLAAISEQTSASIQQLSSESDEIANFTQQGLNLVTSTDEKSQTGKVLLDQQSGQMNSILESVEVLETTMNRLRDSSQKISEIVGLVTSIADQTNLLALNASIEAARAGEHGRGFAVVADEVRKLAEETKSAVQNVSELIAETESSISNMENSVTHVDQKINDSVSTQADLSSSFYSIVDAMTGIKDQSERTTNQIATMANVLEELTAATSQVASSSDNLMTSIQDI</sequence>
<dbReference type="GO" id="GO:0020037">
    <property type="term" value="F:heme binding"/>
    <property type="evidence" value="ECO:0007669"/>
    <property type="project" value="InterPro"/>
</dbReference>
<dbReference type="InterPro" id="IPR012292">
    <property type="entry name" value="Globin/Proto"/>
</dbReference>